<keyword evidence="2" id="KW-1185">Reference proteome</keyword>
<accession>A0A7X0D0A5</accession>
<organism evidence="1 2">
    <name type="scientific">Rhizobium wenxiniae</name>
    <dbReference type="NCBI Taxonomy" id="1737357"/>
    <lineage>
        <taxon>Bacteria</taxon>
        <taxon>Pseudomonadati</taxon>
        <taxon>Pseudomonadota</taxon>
        <taxon>Alphaproteobacteria</taxon>
        <taxon>Hyphomicrobiales</taxon>
        <taxon>Rhizobiaceae</taxon>
        <taxon>Rhizobium/Agrobacterium group</taxon>
        <taxon>Rhizobium</taxon>
    </lineage>
</organism>
<sequence length="35" mass="3942">MLSIRRGLEDVEAGRTVDAEEFFAELDCLNREDAA</sequence>
<dbReference type="Proteomes" id="UP000547879">
    <property type="component" value="Unassembled WGS sequence"/>
</dbReference>
<dbReference type="AlphaFoldDB" id="A0A7X0D0A5"/>
<gene>
    <name evidence="1" type="ORF">HNQ72_002069</name>
</gene>
<evidence type="ECO:0000313" key="1">
    <source>
        <dbReference type="EMBL" id="MBB6162251.1"/>
    </source>
</evidence>
<name>A0A7X0D0A5_9HYPH</name>
<evidence type="ECO:0000313" key="2">
    <source>
        <dbReference type="Proteomes" id="UP000547879"/>
    </source>
</evidence>
<proteinExistence type="predicted"/>
<comment type="caution">
    <text evidence="1">The sequence shown here is derived from an EMBL/GenBank/DDBJ whole genome shotgun (WGS) entry which is preliminary data.</text>
</comment>
<protein>
    <submittedName>
        <fullName evidence="1">Putative transcriptional regulator</fullName>
    </submittedName>
</protein>
<dbReference type="EMBL" id="JACHEG010000002">
    <property type="protein sequence ID" value="MBB6162251.1"/>
    <property type="molecule type" value="Genomic_DNA"/>
</dbReference>
<reference evidence="1 2" key="1">
    <citation type="submission" date="2020-08" db="EMBL/GenBank/DDBJ databases">
        <title>Genomic Encyclopedia of Type Strains, Phase IV (KMG-IV): sequencing the most valuable type-strain genomes for metagenomic binning, comparative biology and taxonomic classification.</title>
        <authorList>
            <person name="Goeker M."/>
        </authorList>
    </citation>
    <scope>NUCLEOTIDE SEQUENCE [LARGE SCALE GENOMIC DNA]</scope>
    <source>
        <strain evidence="1 2">DSM 100734</strain>
    </source>
</reference>